<dbReference type="Pfam" id="PF01029">
    <property type="entry name" value="NusB"/>
    <property type="match status" value="1"/>
</dbReference>
<evidence type="ECO:0000256" key="6">
    <source>
        <dbReference type="ARBA" id="ARBA00022603"/>
    </source>
</evidence>
<feature type="binding site" evidence="13">
    <location>
        <begin position="256"/>
        <end position="262"/>
    </location>
    <ligand>
        <name>S-adenosyl-L-methionine</name>
        <dbReference type="ChEBI" id="CHEBI:59789"/>
    </ligand>
</feature>
<evidence type="ECO:0000256" key="4">
    <source>
        <dbReference type="ARBA" id="ARBA00022490"/>
    </source>
</evidence>
<dbReference type="InterPro" id="IPR001678">
    <property type="entry name" value="MeTrfase_RsmB-F_NOP2_dom"/>
</dbReference>
<keyword evidence="9 13" id="KW-0694">RNA-binding</keyword>
<keyword evidence="7 13" id="KW-0808">Transferase</keyword>
<evidence type="ECO:0000256" key="2">
    <source>
        <dbReference type="ARBA" id="ARBA00004496"/>
    </source>
</evidence>
<feature type="binding site" evidence="13">
    <location>
        <position position="325"/>
    </location>
    <ligand>
        <name>S-adenosyl-L-methionine</name>
        <dbReference type="ChEBI" id="CHEBI:59789"/>
    </ligand>
</feature>
<dbReference type="FunFam" id="3.30.70.1170:FF:000003">
    <property type="entry name" value="16S rRNA (Cytosine(967)-C(5))-methyltransferase RsmB"/>
    <property type="match status" value="1"/>
</dbReference>
<dbReference type="InterPro" id="IPR004573">
    <property type="entry name" value="rRNA_ssu_MeTfrase_B"/>
</dbReference>
<dbReference type="SUPFAM" id="SSF53335">
    <property type="entry name" value="S-adenosyl-L-methionine-dependent methyltransferases"/>
    <property type="match status" value="1"/>
</dbReference>
<dbReference type="KEGG" id="cmah:C1I91_17320"/>
<dbReference type="Proteomes" id="UP000286268">
    <property type="component" value="Chromosome"/>
</dbReference>
<keyword evidence="16" id="KW-1185">Reference proteome</keyword>
<protein>
    <recommendedName>
        <fullName evidence="3">16S rRNA (cytosine(967)-C(5))-methyltransferase</fullName>
        <ecNumber evidence="3">2.1.1.176</ecNumber>
    </recommendedName>
    <alternativeName>
        <fullName evidence="10">16S rRNA m5C967 methyltransferase</fullName>
    </alternativeName>
    <alternativeName>
        <fullName evidence="11">rRNA (cytosine-C(5)-)-methyltransferase RsmB</fullName>
    </alternativeName>
</protein>
<dbReference type="Gene3D" id="3.30.70.1170">
    <property type="entry name" value="Sun protein, domain 3"/>
    <property type="match status" value="1"/>
</dbReference>
<dbReference type="PANTHER" id="PTHR22807:SF53">
    <property type="entry name" value="RIBOSOMAL RNA SMALL SUBUNIT METHYLTRANSFERASE B-RELATED"/>
    <property type="match status" value="1"/>
</dbReference>
<organism evidence="15 16">
    <name type="scientific">Clostridium manihotivorum</name>
    <dbReference type="NCBI Taxonomy" id="2320868"/>
    <lineage>
        <taxon>Bacteria</taxon>
        <taxon>Bacillati</taxon>
        <taxon>Bacillota</taxon>
        <taxon>Clostridia</taxon>
        <taxon>Eubacteriales</taxon>
        <taxon>Clostridiaceae</taxon>
        <taxon>Clostridium</taxon>
    </lineage>
</organism>
<dbReference type="InterPro" id="IPR029063">
    <property type="entry name" value="SAM-dependent_MTases_sf"/>
</dbReference>
<name>A0A410DWG9_9CLOT</name>
<dbReference type="EMBL" id="CP025746">
    <property type="protein sequence ID" value="QAA33262.1"/>
    <property type="molecule type" value="Genomic_DNA"/>
</dbReference>
<dbReference type="InterPro" id="IPR023267">
    <property type="entry name" value="RCMT"/>
</dbReference>
<comment type="catalytic activity">
    <reaction evidence="12">
        <text>cytidine(967) in 16S rRNA + S-adenosyl-L-methionine = 5-methylcytidine(967) in 16S rRNA + S-adenosyl-L-homocysteine + H(+)</text>
        <dbReference type="Rhea" id="RHEA:42748"/>
        <dbReference type="Rhea" id="RHEA-COMP:10219"/>
        <dbReference type="Rhea" id="RHEA-COMP:10220"/>
        <dbReference type="ChEBI" id="CHEBI:15378"/>
        <dbReference type="ChEBI" id="CHEBI:57856"/>
        <dbReference type="ChEBI" id="CHEBI:59789"/>
        <dbReference type="ChEBI" id="CHEBI:74483"/>
        <dbReference type="ChEBI" id="CHEBI:82748"/>
        <dbReference type="EC" id="2.1.1.176"/>
    </reaction>
</comment>
<comment type="similarity">
    <text evidence="13">Belongs to the class I-like SAM-binding methyltransferase superfamily. RsmB/NOP family.</text>
</comment>
<dbReference type="PANTHER" id="PTHR22807">
    <property type="entry name" value="NOP2 YEAST -RELATED NOL1/NOP2/FMU SUN DOMAIN-CONTAINING"/>
    <property type="match status" value="1"/>
</dbReference>
<dbReference type="AlphaFoldDB" id="A0A410DWG9"/>
<dbReference type="Pfam" id="PF01189">
    <property type="entry name" value="Methyltr_RsmB-F"/>
    <property type="match status" value="1"/>
</dbReference>
<keyword evidence="6 13" id="KW-0489">Methyltransferase</keyword>
<evidence type="ECO:0000313" key="16">
    <source>
        <dbReference type="Proteomes" id="UP000286268"/>
    </source>
</evidence>
<dbReference type="PRINTS" id="PR02008">
    <property type="entry name" value="RCMTFAMILY"/>
</dbReference>
<reference evidence="15 16" key="1">
    <citation type="submission" date="2018-01" db="EMBL/GenBank/DDBJ databases">
        <title>Genome Sequencing and Assembly of Anaerobacter polyendosporus strain CT4.</title>
        <authorList>
            <person name="Tachaapaikoon C."/>
            <person name="Sutheeworapong S."/>
            <person name="Jenjaroenpun P."/>
            <person name="Wongsurawat T."/>
            <person name="Nookeaw I."/>
            <person name="Cheawchanlertfa P."/>
            <person name="Kosugi A."/>
            <person name="Cheevadhanarak S."/>
            <person name="Ratanakhanokchai K."/>
        </authorList>
    </citation>
    <scope>NUCLEOTIDE SEQUENCE [LARGE SCALE GENOMIC DNA]</scope>
    <source>
        <strain evidence="15 16">CT4</strain>
    </source>
</reference>
<proteinExistence type="inferred from homology"/>
<dbReference type="NCBIfam" id="NF011494">
    <property type="entry name" value="PRK14902.1"/>
    <property type="match status" value="1"/>
</dbReference>
<sequence length="441" mass="50404">MNSRKIIKDILDSIFYKGAYSNIELNKRLNESDLNDKDKGLVTEVVYGTVKYKKTIDYIITTLVADFNKIDKRILNILRSAIYQIKYLDRVPDFAVVNEAVNLGKKISINSSKFINGVLRNFIRNKDAEIKSNISDIEYLSIEYSFEPWMVKLFYEQYGKENCIKILNGLNSTPSVTVRVNAVKSDFDEVFDELEVQGYTVEEGSMCPEAINIIKGKSIENNPLFSEGKITVQDESAMLVAPLLELEGAPKVLDLCSAPGGKTTHIAEILENKGLVVGCDIYEHKLQLVNENKLRLGINNIETKLLDAAKYNSEYREWADRILVDAPCSGLGIIRKKPEIKWTKSQKDLNDLINIQRDILKNAWLYLKPDGIMVYSTCTLNKKENEENIKWLRENFKDVQLEKIYLGDSDNLMYNEDGSVTILPNEFLDGFYIAKLRKLSR</sequence>
<dbReference type="RefSeq" id="WP_128213986.1">
    <property type="nucleotide sequence ID" value="NZ_CP025746.1"/>
</dbReference>
<evidence type="ECO:0000256" key="8">
    <source>
        <dbReference type="ARBA" id="ARBA00022691"/>
    </source>
</evidence>
<comment type="subcellular location">
    <subcellularLocation>
        <location evidence="2">Cytoplasm</location>
    </subcellularLocation>
</comment>
<dbReference type="CDD" id="cd02440">
    <property type="entry name" value="AdoMet_MTases"/>
    <property type="match status" value="1"/>
</dbReference>
<evidence type="ECO:0000256" key="12">
    <source>
        <dbReference type="ARBA" id="ARBA00047283"/>
    </source>
</evidence>
<dbReference type="FunFam" id="3.40.50.150:FF:000022">
    <property type="entry name" value="Ribosomal RNA small subunit methyltransferase B"/>
    <property type="match status" value="1"/>
</dbReference>
<dbReference type="Gene3D" id="3.40.50.150">
    <property type="entry name" value="Vaccinia Virus protein VP39"/>
    <property type="match status" value="1"/>
</dbReference>
<dbReference type="OrthoDB" id="9810297at2"/>
<dbReference type="GO" id="GO:0005737">
    <property type="term" value="C:cytoplasm"/>
    <property type="evidence" value="ECO:0007669"/>
    <property type="project" value="UniProtKB-SubCell"/>
</dbReference>
<evidence type="ECO:0000256" key="13">
    <source>
        <dbReference type="PROSITE-ProRule" id="PRU01023"/>
    </source>
</evidence>
<dbReference type="FunFam" id="1.10.940.10:FF:000006">
    <property type="entry name" value="16S rRNA (Cytosine(967)-C(5))-methyltransferase RsmB"/>
    <property type="match status" value="1"/>
</dbReference>
<dbReference type="Gene3D" id="1.10.940.10">
    <property type="entry name" value="NusB-like"/>
    <property type="match status" value="1"/>
</dbReference>
<feature type="binding site" evidence="13">
    <location>
        <position position="307"/>
    </location>
    <ligand>
        <name>S-adenosyl-L-methionine</name>
        <dbReference type="ChEBI" id="CHEBI:59789"/>
    </ligand>
</feature>
<evidence type="ECO:0000256" key="3">
    <source>
        <dbReference type="ARBA" id="ARBA00012140"/>
    </source>
</evidence>
<dbReference type="SUPFAM" id="SSF48013">
    <property type="entry name" value="NusB-like"/>
    <property type="match status" value="1"/>
</dbReference>
<dbReference type="EC" id="2.1.1.176" evidence="3"/>
<dbReference type="Pfam" id="PF22458">
    <property type="entry name" value="RsmF-B_ferredox"/>
    <property type="match status" value="1"/>
</dbReference>
<feature type="domain" description="SAM-dependent MTase RsmB/NOP-type" evidence="14">
    <location>
        <begin position="166"/>
        <end position="439"/>
    </location>
</feature>
<comment type="function">
    <text evidence="1">Specifically methylates the cytosine at position 967 (m5C967) of 16S rRNA.</text>
</comment>
<feature type="binding site" evidence="13">
    <location>
        <position position="280"/>
    </location>
    <ligand>
        <name>S-adenosyl-L-methionine</name>
        <dbReference type="ChEBI" id="CHEBI:59789"/>
    </ligand>
</feature>
<dbReference type="GO" id="GO:0008649">
    <property type="term" value="F:rRNA methyltransferase activity"/>
    <property type="evidence" value="ECO:0007669"/>
    <property type="project" value="InterPro"/>
</dbReference>
<evidence type="ECO:0000256" key="9">
    <source>
        <dbReference type="ARBA" id="ARBA00022884"/>
    </source>
</evidence>
<feature type="active site" description="Nucleophile" evidence="13">
    <location>
        <position position="378"/>
    </location>
</feature>
<evidence type="ECO:0000256" key="5">
    <source>
        <dbReference type="ARBA" id="ARBA00022552"/>
    </source>
</evidence>
<dbReference type="GO" id="GO:0003723">
    <property type="term" value="F:RNA binding"/>
    <property type="evidence" value="ECO:0007669"/>
    <property type="project" value="UniProtKB-UniRule"/>
</dbReference>
<keyword evidence="5" id="KW-0698">rRNA processing</keyword>
<keyword evidence="4" id="KW-0963">Cytoplasm</keyword>
<evidence type="ECO:0000256" key="10">
    <source>
        <dbReference type="ARBA" id="ARBA00030399"/>
    </source>
</evidence>
<dbReference type="InterPro" id="IPR006027">
    <property type="entry name" value="NusB_RsmB_TIM44"/>
</dbReference>
<evidence type="ECO:0000256" key="7">
    <source>
        <dbReference type="ARBA" id="ARBA00022679"/>
    </source>
</evidence>
<accession>A0A410DWG9</accession>
<evidence type="ECO:0000313" key="15">
    <source>
        <dbReference type="EMBL" id="QAA33262.1"/>
    </source>
</evidence>
<dbReference type="PROSITE" id="PS51686">
    <property type="entry name" value="SAM_MT_RSMB_NOP"/>
    <property type="match status" value="1"/>
</dbReference>
<evidence type="ECO:0000259" key="14">
    <source>
        <dbReference type="PROSITE" id="PS51686"/>
    </source>
</evidence>
<evidence type="ECO:0000256" key="1">
    <source>
        <dbReference type="ARBA" id="ARBA00002724"/>
    </source>
</evidence>
<dbReference type="InterPro" id="IPR049560">
    <property type="entry name" value="MeTrfase_RsmB-F_NOP2_cat"/>
</dbReference>
<dbReference type="InterPro" id="IPR035926">
    <property type="entry name" value="NusB-like_sf"/>
</dbReference>
<dbReference type="NCBIfam" id="TIGR00563">
    <property type="entry name" value="rsmB"/>
    <property type="match status" value="1"/>
</dbReference>
<evidence type="ECO:0000256" key="11">
    <source>
        <dbReference type="ARBA" id="ARBA00031088"/>
    </source>
</evidence>
<dbReference type="InterPro" id="IPR054728">
    <property type="entry name" value="RsmB-like_ferredoxin"/>
</dbReference>
<keyword evidence="8 13" id="KW-0949">S-adenosyl-L-methionine</keyword>
<dbReference type="GO" id="GO:0006355">
    <property type="term" value="P:regulation of DNA-templated transcription"/>
    <property type="evidence" value="ECO:0007669"/>
    <property type="project" value="InterPro"/>
</dbReference>
<gene>
    <name evidence="15" type="ORF">C1I91_17320</name>
</gene>